<name>A0A183BAG6_9TREM</name>
<dbReference type="PANTHER" id="PTHR10928">
    <property type="entry name" value="SUPPRESSOR OF FUSED"/>
    <property type="match status" value="1"/>
</dbReference>
<evidence type="ECO:0000313" key="5">
    <source>
        <dbReference type="WBParaSite" id="ECPE_0001624401-mRNA-1"/>
    </source>
</evidence>
<dbReference type="Pfam" id="PF12470">
    <property type="entry name" value="SUFU_C"/>
    <property type="match status" value="1"/>
</dbReference>
<feature type="compositionally biased region" description="Polar residues" evidence="1">
    <location>
        <begin position="1"/>
        <end position="19"/>
    </location>
</feature>
<feature type="region of interest" description="Disordered" evidence="1">
    <location>
        <begin position="1"/>
        <end position="24"/>
    </location>
</feature>
<dbReference type="GO" id="GO:0005634">
    <property type="term" value="C:nucleus"/>
    <property type="evidence" value="ECO:0007669"/>
    <property type="project" value="TreeGrafter"/>
</dbReference>
<sequence length="162" mass="17193">MSDSGSVSRLTGGTPNPEMSNPVLGPLGFRPFNMDSPGFRPGFSSLFRPTAHEAGVSHTPGSTGDGSAPCTPLAHLSLSPASLDLYPTRVIKCLDVHLCREAGEMLPLAVNDRLKHGRHFTFLNAHFPDHAITLVPNGVSGALVSEETPYVARGPWLQVSLP</sequence>
<organism evidence="5">
    <name type="scientific">Echinostoma caproni</name>
    <dbReference type="NCBI Taxonomy" id="27848"/>
    <lineage>
        <taxon>Eukaryota</taxon>
        <taxon>Metazoa</taxon>
        <taxon>Spiralia</taxon>
        <taxon>Lophotrochozoa</taxon>
        <taxon>Platyhelminthes</taxon>
        <taxon>Trematoda</taxon>
        <taxon>Digenea</taxon>
        <taxon>Plagiorchiida</taxon>
        <taxon>Echinostomata</taxon>
        <taxon>Echinostomatoidea</taxon>
        <taxon>Echinostomatidae</taxon>
        <taxon>Echinostoma</taxon>
    </lineage>
</organism>
<evidence type="ECO:0000259" key="2">
    <source>
        <dbReference type="Pfam" id="PF12470"/>
    </source>
</evidence>
<evidence type="ECO:0000313" key="3">
    <source>
        <dbReference type="EMBL" id="VDP93473.1"/>
    </source>
</evidence>
<accession>A0A183BAG6</accession>
<dbReference type="InterPro" id="IPR024314">
    <property type="entry name" value="SUFU_C"/>
</dbReference>
<protein>
    <submittedName>
        <fullName evidence="5">SUFU_C domain-containing protein</fullName>
    </submittedName>
</protein>
<reference evidence="3 4" key="2">
    <citation type="submission" date="2018-11" db="EMBL/GenBank/DDBJ databases">
        <authorList>
            <consortium name="Pathogen Informatics"/>
        </authorList>
    </citation>
    <scope>NUCLEOTIDE SEQUENCE [LARGE SCALE GENOMIC DNA]</scope>
    <source>
        <strain evidence="3 4">Egypt</strain>
    </source>
</reference>
<dbReference type="Proteomes" id="UP000272942">
    <property type="component" value="Unassembled WGS sequence"/>
</dbReference>
<dbReference type="Gene3D" id="3.30.1360.230">
    <property type="entry name" value="Sufu, C-terminal domain"/>
    <property type="match status" value="1"/>
</dbReference>
<feature type="domain" description="Suppressor of fused C-terminal" evidence="2">
    <location>
        <begin position="81"/>
        <end position="161"/>
    </location>
</feature>
<reference evidence="5" key="1">
    <citation type="submission" date="2016-06" db="UniProtKB">
        <authorList>
            <consortium name="WormBaseParasite"/>
        </authorList>
    </citation>
    <scope>IDENTIFICATION</scope>
</reference>
<keyword evidence="4" id="KW-1185">Reference proteome</keyword>
<evidence type="ECO:0000313" key="4">
    <source>
        <dbReference type="Proteomes" id="UP000272942"/>
    </source>
</evidence>
<dbReference type="WBParaSite" id="ECPE_0001624401-mRNA-1">
    <property type="protein sequence ID" value="ECPE_0001624401-mRNA-1"/>
    <property type="gene ID" value="ECPE_0001624401"/>
</dbReference>
<dbReference type="GO" id="GO:0005737">
    <property type="term" value="C:cytoplasm"/>
    <property type="evidence" value="ECO:0007669"/>
    <property type="project" value="TreeGrafter"/>
</dbReference>
<dbReference type="AlphaFoldDB" id="A0A183BAG6"/>
<dbReference type="InterPro" id="IPR038489">
    <property type="entry name" value="SUFU_C_sf"/>
</dbReference>
<proteinExistence type="predicted"/>
<dbReference type="EMBL" id="UZAN01063370">
    <property type="protein sequence ID" value="VDP93473.1"/>
    <property type="molecule type" value="Genomic_DNA"/>
</dbReference>
<evidence type="ECO:0000256" key="1">
    <source>
        <dbReference type="SAM" id="MobiDB-lite"/>
    </source>
</evidence>
<dbReference type="OrthoDB" id="10038834at2759"/>
<gene>
    <name evidence="3" type="ORF">ECPE_LOCUS16201</name>
</gene>
<dbReference type="InterPro" id="IPR007768">
    <property type="entry name" value="Suppressor_of_fused"/>
</dbReference>
<dbReference type="PANTHER" id="PTHR10928:SF2">
    <property type="entry name" value="SUPPRESSOR OF FUSED HOMOLOG"/>
    <property type="match status" value="1"/>
</dbReference>